<dbReference type="EMBL" id="JAIBOA010000016">
    <property type="protein sequence ID" value="MBW8485458.1"/>
    <property type="molecule type" value="Genomic_DNA"/>
</dbReference>
<dbReference type="Proteomes" id="UP000774570">
    <property type="component" value="Unassembled WGS sequence"/>
</dbReference>
<protein>
    <submittedName>
        <fullName evidence="3">Nucleotide exchange factor GrpE</fullName>
    </submittedName>
</protein>
<dbReference type="SUPFAM" id="SSF51064">
    <property type="entry name" value="Head domain of nucleotide exchange factor GrpE"/>
    <property type="match status" value="1"/>
</dbReference>
<dbReference type="InterPro" id="IPR000740">
    <property type="entry name" value="GrpE"/>
</dbReference>
<evidence type="ECO:0000313" key="4">
    <source>
        <dbReference type="Proteomes" id="UP000774570"/>
    </source>
</evidence>
<dbReference type="RefSeq" id="WP_220168686.1">
    <property type="nucleotide sequence ID" value="NZ_JAIBOA010000016.1"/>
</dbReference>
<gene>
    <name evidence="3" type="primary">grpE</name>
    <name evidence="3" type="ORF">K1Y72_23970</name>
</gene>
<dbReference type="Gene3D" id="2.30.22.10">
    <property type="entry name" value="Head domain of nucleotide exchange factor GrpE"/>
    <property type="match status" value="1"/>
</dbReference>
<feature type="compositionally biased region" description="Basic and acidic residues" evidence="2">
    <location>
        <begin position="1"/>
        <end position="10"/>
    </location>
</feature>
<keyword evidence="4" id="KW-1185">Reference proteome</keyword>
<name>A0ABS7FYE2_9ACTN</name>
<proteinExistence type="predicted"/>
<reference evidence="3 4" key="1">
    <citation type="submission" date="2021-07" db="EMBL/GenBank/DDBJ databases">
        <title>Actinomadura sp. PM05-2 isolated from lichen.</title>
        <authorList>
            <person name="Somphong A."/>
            <person name="Phongsopitanun W."/>
            <person name="Tanasupawat S."/>
            <person name="Peongsungnone V."/>
        </authorList>
    </citation>
    <scope>NUCLEOTIDE SEQUENCE [LARGE SCALE GENOMIC DNA]</scope>
    <source>
        <strain evidence="3 4">PM05-2</strain>
    </source>
</reference>
<feature type="region of interest" description="Disordered" evidence="2">
    <location>
        <begin position="1"/>
        <end position="31"/>
    </location>
</feature>
<sequence>MSSDRDRPVSDEAPAEEAAPVTGDGAPDPLDEVRAALAGLADRVARDHERAAHREAIIDRLHEENQRLRRGELAAMLEPVRAMLLRVHDRARQAAPHSADDDGAALLNALADDVVDALARIGVTRFDVEPGAPYDAARHRPVATEPVPPDRAGSVVAVRADGFEQGGRVVRKAEVCVGKAAPEDADPGGDGDASGHTAPERLRGGGPGENMKTGTRYR</sequence>
<feature type="region of interest" description="Disordered" evidence="2">
    <location>
        <begin position="180"/>
        <end position="218"/>
    </location>
</feature>
<evidence type="ECO:0000313" key="3">
    <source>
        <dbReference type="EMBL" id="MBW8485458.1"/>
    </source>
</evidence>
<dbReference type="Pfam" id="PF01025">
    <property type="entry name" value="GrpE"/>
    <property type="match status" value="1"/>
</dbReference>
<evidence type="ECO:0000256" key="1">
    <source>
        <dbReference type="ARBA" id="ARBA00023186"/>
    </source>
</evidence>
<keyword evidence="1" id="KW-0143">Chaperone</keyword>
<organism evidence="3 4">
    <name type="scientific">Actinomadura parmotrematis</name>
    <dbReference type="NCBI Taxonomy" id="2864039"/>
    <lineage>
        <taxon>Bacteria</taxon>
        <taxon>Bacillati</taxon>
        <taxon>Actinomycetota</taxon>
        <taxon>Actinomycetes</taxon>
        <taxon>Streptosporangiales</taxon>
        <taxon>Thermomonosporaceae</taxon>
        <taxon>Actinomadura</taxon>
    </lineage>
</organism>
<dbReference type="InterPro" id="IPR009012">
    <property type="entry name" value="GrpE_head"/>
</dbReference>
<accession>A0ABS7FYE2</accession>
<comment type="caution">
    <text evidence="3">The sequence shown here is derived from an EMBL/GenBank/DDBJ whole genome shotgun (WGS) entry which is preliminary data.</text>
</comment>
<evidence type="ECO:0000256" key="2">
    <source>
        <dbReference type="SAM" id="MobiDB-lite"/>
    </source>
</evidence>